<protein>
    <submittedName>
        <fullName evidence="1">Uncharacterized protein</fullName>
    </submittedName>
</protein>
<evidence type="ECO:0000313" key="2">
    <source>
        <dbReference type="Proteomes" id="UP000215703"/>
    </source>
</evidence>
<organism evidence="1 2">
    <name type="scientific">Bradyrhizobium ottawaense</name>
    <dbReference type="NCBI Taxonomy" id="931866"/>
    <lineage>
        <taxon>Bacteria</taxon>
        <taxon>Pseudomonadati</taxon>
        <taxon>Pseudomonadota</taxon>
        <taxon>Alphaproteobacteria</taxon>
        <taxon>Hyphomicrobiales</taxon>
        <taxon>Nitrobacteraceae</taxon>
        <taxon>Bradyrhizobium</taxon>
    </lineage>
</organism>
<reference evidence="1 2" key="1">
    <citation type="journal article" date="2014" name="Int. J. Syst. Evol. Microbiol.">
        <title>Bradyrhizobium ottawaense sp. nov., a symbiotic nitrogen fixing bacterium from root nodules of soybeans in Canada.</title>
        <authorList>
            <person name="Yu X."/>
            <person name="Cloutier S."/>
            <person name="Tambong J.T."/>
            <person name="Bromfield E.S."/>
        </authorList>
    </citation>
    <scope>NUCLEOTIDE SEQUENCE [LARGE SCALE GENOMIC DNA]</scope>
    <source>
        <strain evidence="1 2">OO99</strain>
    </source>
</reference>
<proteinExistence type="predicted"/>
<evidence type="ECO:0000313" key="1">
    <source>
        <dbReference type="EMBL" id="AWL91044.1"/>
    </source>
</evidence>
<dbReference type="EMBL" id="CP029425">
    <property type="protein sequence ID" value="AWL91044.1"/>
    <property type="molecule type" value="Genomic_DNA"/>
</dbReference>
<dbReference type="Proteomes" id="UP000215703">
    <property type="component" value="Chromosome"/>
</dbReference>
<accession>A0A2U8P040</accession>
<reference evidence="1 2" key="2">
    <citation type="journal article" date="2017" name="Syst. Appl. Microbiol.">
        <title>Soybeans inoculated with root zone soils of Canadian native legumes harbour diverse and novel Bradyrhizobium spp. that possess agricultural potential.</title>
        <authorList>
            <person name="Bromfield E.S.P."/>
            <person name="Cloutier S."/>
            <person name="Tambong J.T."/>
            <person name="Tran Thi T.V."/>
        </authorList>
    </citation>
    <scope>NUCLEOTIDE SEQUENCE [LARGE SCALE GENOMIC DNA]</scope>
    <source>
        <strain evidence="1 2">OO99</strain>
    </source>
</reference>
<gene>
    <name evidence="1" type="ORF">CIT37_01045</name>
</gene>
<sequence>MFDVYCNGKRDFLVISNGSPMPQPYSSKKWRRSRSRVHKVSDEIKKAVQRQGYYLRSLRKTEKTRANTHR</sequence>
<name>A0A2U8P040_9BRAD</name>
<dbReference type="AlphaFoldDB" id="A0A2U8P040"/>